<dbReference type="Proteomes" id="UP000027178">
    <property type="component" value="Unassembled WGS sequence"/>
</dbReference>
<evidence type="ECO:0000256" key="11">
    <source>
        <dbReference type="SAM" id="Phobius"/>
    </source>
</evidence>
<evidence type="ECO:0000256" key="8">
    <source>
        <dbReference type="ARBA" id="ARBA00023136"/>
    </source>
</evidence>
<dbReference type="Pfam" id="PF12270">
    <property type="entry name" value="Cyt_c_ox_IV"/>
    <property type="match status" value="1"/>
</dbReference>
<dbReference type="eggNOG" id="ENOG5031SSV">
    <property type="taxonomic scope" value="Bacteria"/>
</dbReference>
<sequence length="138" mass="15068">MKEQGKIFAGLAVFTLAIAITYFVWTTKSDHGLEAAGTTALFLAFGLCAFIGFYLAFTAKRVDTGAGDNPEAEVSDDAGELGFFAPHSWQPLSLAIGGALAFLGVIFGWWLLFWSIPVLLIGLYGWVFEFYRGENQNQ</sequence>
<comment type="catalytic activity">
    <reaction evidence="9 10">
        <text>4 Fe(II)-[cytochrome c] + O2 + 8 H(+)(in) = 4 Fe(III)-[cytochrome c] + 2 H2O + 4 H(+)(out)</text>
        <dbReference type="Rhea" id="RHEA:11436"/>
        <dbReference type="Rhea" id="RHEA-COMP:10350"/>
        <dbReference type="Rhea" id="RHEA-COMP:14399"/>
        <dbReference type="ChEBI" id="CHEBI:15377"/>
        <dbReference type="ChEBI" id="CHEBI:15378"/>
        <dbReference type="ChEBI" id="CHEBI:15379"/>
        <dbReference type="ChEBI" id="CHEBI:29033"/>
        <dbReference type="ChEBI" id="CHEBI:29034"/>
        <dbReference type="EC" id="7.1.1.9"/>
    </reaction>
</comment>
<evidence type="ECO:0000256" key="7">
    <source>
        <dbReference type="ARBA" id="ARBA00022989"/>
    </source>
</evidence>
<keyword evidence="6 10" id="KW-1278">Translocase</keyword>
<dbReference type="GO" id="GO:0005886">
    <property type="term" value="C:plasma membrane"/>
    <property type="evidence" value="ECO:0007669"/>
    <property type="project" value="UniProtKB-SubCell"/>
</dbReference>
<dbReference type="PATRIC" id="fig|1348663.4.peg.2156"/>
<dbReference type="OrthoDB" id="5244617at2"/>
<keyword evidence="8 10" id="KW-0472">Membrane</keyword>
<dbReference type="GO" id="GO:0016491">
    <property type="term" value="F:oxidoreductase activity"/>
    <property type="evidence" value="ECO:0007669"/>
    <property type="project" value="UniProtKB-KW"/>
</dbReference>
<dbReference type="PIRSF" id="PIRSF017385">
    <property type="entry name" value="CtaF"/>
    <property type="match status" value="1"/>
</dbReference>
<comment type="function">
    <text evidence="1 10">Part of cytochrome c oxidase, its function is unknown.</text>
</comment>
<evidence type="ECO:0000256" key="4">
    <source>
        <dbReference type="ARBA" id="ARBA00022475"/>
    </source>
</evidence>
<evidence type="ECO:0000256" key="2">
    <source>
        <dbReference type="ARBA" id="ARBA00004651"/>
    </source>
</evidence>
<dbReference type="GO" id="GO:0004129">
    <property type="term" value="F:cytochrome-c oxidase activity"/>
    <property type="evidence" value="ECO:0007669"/>
    <property type="project" value="UniProtKB-EC"/>
</dbReference>
<dbReference type="InterPro" id="IPR021050">
    <property type="entry name" value="Cyt_c_oxidase_su4_actinobac"/>
</dbReference>
<evidence type="ECO:0000256" key="3">
    <source>
        <dbReference type="ARBA" id="ARBA00006870"/>
    </source>
</evidence>
<comment type="subunit">
    <text evidence="10">Associates with subunits I, II and III to form cytochrome c oxidase.</text>
</comment>
<keyword evidence="5 11" id="KW-0812">Transmembrane</keyword>
<evidence type="ECO:0000256" key="5">
    <source>
        <dbReference type="ARBA" id="ARBA00022692"/>
    </source>
</evidence>
<protein>
    <recommendedName>
        <fullName evidence="10">Cytochrome c oxidase polypeptide 4</fullName>
        <ecNumber evidence="10">7.1.1.9</ecNumber>
    </recommendedName>
    <alternativeName>
        <fullName evidence="10">Cytochrome aa3 subunit 4</fullName>
    </alternativeName>
    <alternativeName>
        <fullName evidence="10">Cytochrome c oxidase polypeptide IV</fullName>
    </alternativeName>
</protein>
<feature type="transmembrane region" description="Helical" evidence="11">
    <location>
        <begin position="7"/>
        <end position="25"/>
    </location>
</feature>
<evidence type="ECO:0000313" key="12">
    <source>
        <dbReference type="EMBL" id="KDN86412.1"/>
    </source>
</evidence>
<keyword evidence="12" id="KW-0560">Oxidoreductase</keyword>
<evidence type="ECO:0000256" key="9">
    <source>
        <dbReference type="ARBA" id="ARBA00047816"/>
    </source>
</evidence>
<feature type="transmembrane region" description="Helical" evidence="11">
    <location>
        <begin position="94"/>
        <end position="127"/>
    </location>
</feature>
<keyword evidence="7 11" id="KW-1133">Transmembrane helix</keyword>
<gene>
    <name evidence="12" type="ORF">KCH_22290</name>
</gene>
<keyword evidence="4 10" id="KW-1003">Cell membrane</keyword>
<evidence type="ECO:0000313" key="13">
    <source>
        <dbReference type="Proteomes" id="UP000027178"/>
    </source>
</evidence>
<dbReference type="HOGENOM" id="CLU_145919_0_0_11"/>
<dbReference type="EC" id="7.1.1.9" evidence="10"/>
<comment type="caution">
    <text evidence="12">The sequence shown here is derived from an EMBL/GenBank/DDBJ whole genome shotgun (WGS) entry which is preliminary data.</text>
</comment>
<name>A0A066YYT0_9ACTN</name>
<reference evidence="12 13" key="1">
    <citation type="submission" date="2014-05" db="EMBL/GenBank/DDBJ databases">
        <title>Draft Genome Sequence of Kitasatospora cheerisanensis KCTC 2395.</title>
        <authorList>
            <person name="Nam D.H."/>
        </authorList>
    </citation>
    <scope>NUCLEOTIDE SEQUENCE [LARGE SCALE GENOMIC DNA]</scope>
    <source>
        <strain evidence="12 13">KCTC 2395</strain>
    </source>
</reference>
<evidence type="ECO:0000256" key="10">
    <source>
        <dbReference type="PIRNR" id="PIRNR017385"/>
    </source>
</evidence>
<comment type="subcellular location">
    <subcellularLocation>
        <location evidence="2">Cell membrane</location>
        <topology evidence="2">Multi-pass membrane protein</topology>
    </subcellularLocation>
</comment>
<dbReference type="GO" id="GO:0022900">
    <property type="term" value="P:electron transport chain"/>
    <property type="evidence" value="ECO:0007669"/>
    <property type="project" value="InterPro"/>
</dbReference>
<dbReference type="RefSeq" id="WP_035861832.1">
    <property type="nucleotide sequence ID" value="NZ_KK853997.1"/>
</dbReference>
<evidence type="ECO:0000256" key="6">
    <source>
        <dbReference type="ARBA" id="ARBA00022967"/>
    </source>
</evidence>
<dbReference type="AlphaFoldDB" id="A0A066YYT0"/>
<accession>A0A066YYT0</accession>
<evidence type="ECO:0000256" key="1">
    <source>
        <dbReference type="ARBA" id="ARBA00002536"/>
    </source>
</evidence>
<organism evidence="12 13">
    <name type="scientific">Kitasatospora cheerisanensis KCTC 2395</name>
    <dbReference type="NCBI Taxonomy" id="1348663"/>
    <lineage>
        <taxon>Bacteria</taxon>
        <taxon>Bacillati</taxon>
        <taxon>Actinomycetota</taxon>
        <taxon>Actinomycetes</taxon>
        <taxon>Kitasatosporales</taxon>
        <taxon>Streptomycetaceae</taxon>
        <taxon>Kitasatospora</taxon>
    </lineage>
</organism>
<comment type="similarity">
    <text evidence="3 10">Belongs to the cytochrome c oxidase bacterial subunit CtaF family.</text>
</comment>
<feature type="transmembrane region" description="Helical" evidence="11">
    <location>
        <begin position="37"/>
        <end position="57"/>
    </location>
</feature>
<proteinExistence type="inferred from homology"/>
<keyword evidence="13" id="KW-1185">Reference proteome</keyword>
<dbReference type="EMBL" id="JNBY01000073">
    <property type="protein sequence ID" value="KDN86412.1"/>
    <property type="molecule type" value="Genomic_DNA"/>
</dbReference>